<sequence length="331" mass="39123">MVRPHPAVWKVMHGLFVLYLLFLVFLLCQETNDARSVLQFLSLDLGVELPERAYGEDCRIHTPEDPDSRFRVLRDTVFDEFFVGHILGWYGKAIALRNMKLLWAYSVLFELMELTFQHWLRNFNECWWDSWVLDVAFCNFIGIHFGMMTVRYMEGRMYDWTGTGKKKRRRGLADRIKPFLAVFTPKTWDTYSWSPTSSPLRFLQCAFVIILCLVFELNAFFLKYVLWIPPPHVLNHIRLALWFGMANVATREYYVFITSRQGMALTKMGANAWLTIAVALVEIMITIKHGRGMFEAPWPTHVLVFWFIFLVCTAVWLVRWQLQLRTLPKRE</sequence>
<proteinExistence type="inferred from homology"/>
<feature type="transmembrane region" description="Helical" evidence="12">
    <location>
        <begin position="6"/>
        <end position="28"/>
    </location>
</feature>
<dbReference type="GeneID" id="8247872"/>
<evidence type="ECO:0000256" key="7">
    <source>
        <dbReference type="ARBA" id="ARBA00022989"/>
    </source>
</evidence>
<dbReference type="STRING" id="296587.C1FIV5"/>
<dbReference type="EMBL" id="CP001577">
    <property type="protein sequence ID" value="ACO70244.1"/>
    <property type="molecule type" value="Genomic_DNA"/>
</dbReference>
<dbReference type="GO" id="GO:0006646">
    <property type="term" value="P:phosphatidylethanolamine biosynthetic process"/>
    <property type="evidence" value="ECO:0007669"/>
    <property type="project" value="UniProtKB-UniPathway"/>
</dbReference>
<feature type="transmembrane region" description="Helical" evidence="12">
    <location>
        <begin position="268"/>
        <end position="287"/>
    </location>
</feature>
<dbReference type="GO" id="GO:0003882">
    <property type="term" value="F:CDP-diacylglycerol-serine O-phosphatidyltransferase activity"/>
    <property type="evidence" value="ECO:0007669"/>
    <property type="project" value="UniProtKB-UniRule"/>
</dbReference>
<dbReference type="GO" id="GO:0006659">
    <property type="term" value="P:phosphatidylserine biosynthetic process"/>
    <property type="evidence" value="ECO:0007669"/>
    <property type="project" value="UniProtKB-UniRule"/>
</dbReference>
<evidence type="ECO:0000256" key="6">
    <source>
        <dbReference type="ARBA" id="ARBA00022824"/>
    </source>
</evidence>
<dbReference type="FunCoup" id="C1FIV5">
    <property type="interactions" value="904"/>
</dbReference>
<feature type="transmembrane region" description="Helical" evidence="12">
    <location>
        <begin position="239"/>
        <end position="256"/>
    </location>
</feature>
<feature type="transmembrane region" description="Helical" evidence="12">
    <location>
        <begin position="202"/>
        <end position="227"/>
    </location>
</feature>
<keyword evidence="11 12" id="KW-1208">Phospholipid metabolism</keyword>
<dbReference type="OrthoDB" id="10265393at2759"/>
<keyword evidence="8 12" id="KW-0443">Lipid metabolism</keyword>
<evidence type="ECO:0000256" key="8">
    <source>
        <dbReference type="ARBA" id="ARBA00023098"/>
    </source>
</evidence>
<keyword evidence="6 12" id="KW-0256">Endoplasmic reticulum</keyword>
<evidence type="ECO:0000256" key="11">
    <source>
        <dbReference type="ARBA" id="ARBA00023264"/>
    </source>
</evidence>
<keyword evidence="14" id="KW-1185">Reference proteome</keyword>
<evidence type="ECO:0000256" key="9">
    <source>
        <dbReference type="ARBA" id="ARBA00023136"/>
    </source>
</evidence>
<evidence type="ECO:0000256" key="3">
    <source>
        <dbReference type="ARBA" id="ARBA00022516"/>
    </source>
</evidence>
<feature type="transmembrane region" description="Helical" evidence="12">
    <location>
        <begin position="101"/>
        <end position="119"/>
    </location>
</feature>
<dbReference type="Proteomes" id="UP000002009">
    <property type="component" value="Chromosome 12"/>
</dbReference>
<comment type="subcellular location">
    <subcellularLocation>
        <location evidence="1 12">Endoplasmic reticulum membrane</location>
        <topology evidence="1 12">Multi-pass membrane protein</topology>
    </subcellularLocation>
</comment>
<evidence type="ECO:0000256" key="1">
    <source>
        <dbReference type="ARBA" id="ARBA00004477"/>
    </source>
</evidence>
<evidence type="ECO:0000256" key="2">
    <source>
        <dbReference type="ARBA" id="ARBA00005189"/>
    </source>
</evidence>
<comment type="catalytic activity">
    <reaction evidence="12">
        <text>a CDP-1,2-diacyl-sn-glycerol + L-serine = a 1,2-diacyl-sn-glycero-3-phospho-L-serine + CMP + H(+)</text>
        <dbReference type="Rhea" id="RHEA:16913"/>
        <dbReference type="ChEBI" id="CHEBI:15378"/>
        <dbReference type="ChEBI" id="CHEBI:33384"/>
        <dbReference type="ChEBI" id="CHEBI:57262"/>
        <dbReference type="ChEBI" id="CHEBI:58332"/>
        <dbReference type="ChEBI" id="CHEBI:60377"/>
        <dbReference type="EC" id="2.7.8.8"/>
    </reaction>
</comment>
<dbReference type="UniPathway" id="UPA00558">
    <property type="reaction ID" value="UER00615"/>
</dbReference>
<feature type="transmembrane region" description="Helical" evidence="12">
    <location>
        <begin position="131"/>
        <end position="150"/>
    </location>
</feature>
<comment type="pathway">
    <text evidence="2">Lipid metabolism.</text>
</comment>
<gene>
    <name evidence="13" type="ORF">MICPUN_103532</name>
</gene>
<dbReference type="GO" id="GO:0106245">
    <property type="term" value="F:L-serine-phosphatidylethanolamine phosphatidyltransferase activity"/>
    <property type="evidence" value="ECO:0007669"/>
    <property type="project" value="InterPro"/>
</dbReference>
<keyword evidence="4 12" id="KW-0808">Transferase</keyword>
<dbReference type="eggNOG" id="KOG2735">
    <property type="taxonomic scope" value="Eukaryota"/>
</dbReference>
<dbReference type="OMA" id="LPNFWEC"/>
<dbReference type="PANTHER" id="PTHR15362:SF7">
    <property type="entry name" value="PHOSPHATIDYLSERINE SYNTHASE 2"/>
    <property type="match status" value="1"/>
</dbReference>
<dbReference type="RefSeq" id="XP_002508986.1">
    <property type="nucleotide sequence ID" value="XM_002508940.1"/>
</dbReference>
<comment type="function">
    <text evidence="12">Catalyzes a base-exchange reaction in which the polar head group of phosphatidylethanolamine (PE) is replaced by L-serine.</text>
</comment>
<reference evidence="13 14" key="1">
    <citation type="journal article" date="2009" name="Science">
        <title>Green evolution and dynamic adaptations revealed by genomes of the marine picoeukaryotes Micromonas.</title>
        <authorList>
            <person name="Worden A.Z."/>
            <person name="Lee J.H."/>
            <person name="Mock T."/>
            <person name="Rouze P."/>
            <person name="Simmons M.P."/>
            <person name="Aerts A.L."/>
            <person name="Allen A.E."/>
            <person name="Cuvelier M.L."/>
            <person name="Derelle E."/>
            <person name="Everett M.V."/>
            <person name="Foulon E."/>
            <person name="Grimwood J."/>
            <person name="Gundlach H."/>
            <person name="Henrissat B."/>
            <person name="Napoli C."/>
            <person name="McDonald S.M."/>
            <person name="Parker M.S."/>
            <person name="Rombauts S."/>
            <person name="Salamov A."/>
            <person name="Von Dassow P."/>
            <person name="Badger J.H."/>
            <person name="Coutinho P.M."/>
            <person name="Demir E."/>
            <person name="Dubchak I."/>
            <person name="Gentemann C."/>
            <person name="Eikrem W."/>
            <person name="Gready J.E."/>
            <person name="John U."/>
            <person name="Lanier W."/>
            <person name="Lindquist E.A."/>
            <person name="Lucas S."/>
            <person name="Mayer K.F."/>
            <person name="Moreau H."/>
            <person name="Not F."/>
            <person name="Otillar R."/>
            <person name="Panaud O."/>
            <person name="Pangilinan J."/>
            <person name="Paulsen I."/>
            <person name="Piegu B."/>
            <person name="Poliakov A."/>
            <person name="Robbens S."/>
            <person name="Schmutz J."/>
            <person name="Toulza E."/>
            <person name="Wyss T."/>
            <person name="Zelensky A."/>
            <person name="Zhou K."/>
            <person name="Armbrust E.V."/>
            <person name="Bhattacharya D."/>
            <person name="Goodenough U.W."/>
            <person name="Van de Peer Y."/>
            <person name="Grigoriev I.V."/>
        </authorList>
    </citation>
    <scope>NUCLEOTIDE SEQUENCE [LARGE SCALE GENOMIC DNA]</scope>
    <source>
        <strain evidence="14">RCC299 / NOUM17</strain>
    </source>
</reference>
<dbReference type="PANTHER" id="PTHR15362">
    <property type="entry name" value="PHOSPHATIDYLINOSITOL SYNTHASE"/>
    <property type="match status" value="1"/>
</dbReference>
<dbReference type="EC" id="2.7.8.8" evidence="12"/>
<keyword evidence="10 12" id="KW-0594">Phospholipid biosynthesis</keyword>
<evidence type="ECO:0000256" key="12">
    <source>
        <dbReference type="RuleBase" id="RU368094"/>
    </source>
</evidence>
<evidence type="ECO:0000256" key="4">
    <source>
        <dbReference type="ARBA" id="ARBA00022679"/>
    </source>
</evidence>
<evidence type="ECO:0000313" key="13">
    <source>
        <dbReference type="EMBL" id="ACO70244.1"/>
    </source>
</evidence>
<dbReference type="AlphaFoldDB" id="C1FIV5"/>
<feature type="transmembrane region" description="Helical" evidence="12">
    <location>
        <begin position="299"/>
        <end position="320"/>
    </location>
</feature>
<dbReference type="InterPro" id="IPR004277">
    <property type="entry name" value="PSS"/>
</dbReference>
<comment type="pathway">
    <text evidence="12">Phospholipid metabolism; phosphatidylethanolamine biosynthesis; phosphatidylethanolamine from CDP-diacylglycerol: step 1/2.</text>
</comment>
<dbReference type="KEGG" id="mis:MICPUN_103532"/>
<dbReference type="Pfam" id="PF03034">
    <property type="entry name" value="PSS"/>
    <property type="match status" value="1"/>
</dbReference>
<comment type="similarity">
    <text evidence="12">Belongs to the CDP-alcohol phosphatidyltransferase class-I family.</text>
</comment>
<keyword evidence="7 12" id="KW-1133">Transmembrane helix</keyword>
<keyword evidence="5 12" id="KW-0812">Transmembrane</keyword>
<keyword evidence="3 12" id="KW-0444">Lipid biosynthesis</keyword>
<protein>
    <recommendedName>
        <fullName evidence="12">CDP-diacylglycerol--serine O-phosphatidyltransferase</fullName>
        <ecNumber evidence="12">2.7.8.8</ecNumber>
    </recommendedName>
    <alternativeName>
        <fullName evidence="12">Phosphatidylserine synthase</fullName>
    </alternativeName>
</protein>
<dbReference type="InParanoid" id="C1FIV5"/>
<dbReference type="GO" id="GO:0005789">
    <property type="term" value="C:endoplasmic reticulum membrane"/>
    <property type="evidence" value="ECO:0007669"/>
    <property type="project" value="UniProtKB-SubCell"/>
</dbReference>
<name>C1FIV5_MICCC</name>
<keyword evidence="9 12" id="KW-0472">Membrane</keyword>
<accession>C1FIV5</accession>
<evidence type="ECO:0000313" key="14">
    <source>
        <dbReference type="Proteomes" id="UP000002009"/>
    </source>
</evidence>
<evidence type="ECO:0000256" key="5">
    <source>
        <dbReference type="ARBA" id="ARBA00022692"/>
    </source>
</evidence>
<organism evidence="13 14">
    <name type="scientific">Micromonas commoda (strain RCC299 / NOUM17 / CCMP2709)</name>
    <name type="common">Picoplanktonic green alga</name>
    <dbReference type="NCBI Taxonomy" id="296587"/>
    <lineage>
        <taxon>Eukaryota</taxon>
        <taxon>Viridiplantae</taxon>
        <taxon>Chlorophyta</taxon>
        <taxon>Mamiellophyceae</taxon>
        <taxon>Mamiellales</taxon>
        <taxon>Mamiellaceae</taxon>
        <taxon>Micromonas</taxon>
    </lineage>
</organism>
<evidence type="ECO:0000256" key="10">
    <source>
        <dbReference type="ARBA" id="ARBA00023209"/>
    </source>
</evidence>